<keyword evidence="26" id="KW-0406">Ion transport</keyword>
<evidence type="ECO:0000256" key="10">
    <source>
        <dbReference type="ARBA" id="ARBA00022581"/>
    </source>
</evidence>
<evidence type="ECO:0000256" key="32">
    <source>
        <dbReference type="SAM" id="MobiDB-lite"/>
    </source>
</evidence>
<evidence type="ECO:0000256" key="29">
    <source>
        <dbReference type="ARBA" id="ARBA00023288"/>
    </source>
</evidence>
<dbReference type="Pfam" id="PF00910">
    <property type="entry name" value="RNA_helicase"/>
    <property type="match status" value="1"/>
</dbReference>
<dbReference type="GO" id="GO:0034220">
    <property type="term" value="P:monoatomic ion transmembrane transport"/>
    <property type="evidence" value="ECO:0007669"/>
    <property type="project" value="UniProtKB-KW"/>
</dbReference>
<dbReference type="GO" id="GO:0044162">
    <property type="term" value="C:host cell cytoplasmic vesicle membrane"/>
    <property type="evidence" value="ECO:0007669"/>
    <property type="project" value="UniProtKB-SubCell"/>
</dbReference>
<feature type="domain" description="SF3 helicase" evidence="34">
    <location>
        <begin position="1228"/>
        <end position="1395"/>
    </location>
</feature>
<feature type="region of interest" description="Disordered" evidence="32">
    <location>
        <begin position="58"/>
        <end position="96"/>
    </location>
</feature>
<keyword evidence="14" id="KW-1143">T=pseudo3 icosahedral capsid protein</keyword>
<dbReference type="InterPro" id="IPR044067">
    <property type="entry name" value="PCV_3C_PRO"/>
</dbReference>
<dbReference type="PROSITE" id="PS51874">
    <property type="entry name" value="PCV_3C_PRO"/>
    <property type="match status" value="1"/>
</dbReference>
<keyword evidence="22" id="KW-0946">Virion</keyword>
<dbReference type="GO" id="GO:0015267">
    <property type="term" value="F:channel activity"/>
    <property type="evidence" value="ECO:0007669"/>
    <property type="project" value="UniProtKB-KW"/>
</dbReference>
<evidence type="ECO:0000256" key="17">
    <source>
        <dbReference type="ARBA" id="ARBA00022801"/>
    </source>
</evidence>
<dbReference type="SUPFAM" id="SSF56672">
    <property type="entry name" value="DNA/RNA polymerases"/>
    <property type="match status" value="1"/>
</dbReference>
<dbReference type="InterPro" id="IPR001676">
    <property type="entry name" value="Picornavirus_capsid"/>
</dbReference>
<dbReference type="PROSITE" id="PS50507">
    <property type="entry name" value="RDRP_SSRNA_POS"/>
    <property type="match status" value="1"/>
</dbReference>
<dbReference type="Pfam" id="PF00680">
    <property type="entry name" value="RdRP_1"/>
    <property type="match status" value="1"/>
</dbReference>
<dbReference type="Gene3D" id="3.30.70.270">
    <property type="match status" value="2"/>
</dbReference>
<keyword evidence="31" id="KW-0407">Ion channel</keyword>
<evidence type="ECO:0000256" key="23">
    <source>
        <dbReference type="ARBA" id="ARBA00022870"/>
    </source>
</evidence>
<keyword evidence="17" id="KW-0378">Hydrolase</keyword>
<sequence length="2244" mass="250294" precursor="true">MGANITKIYGNNDVVTANLGANGWRAAVPVAVDGEVNANGTDMSSPAPIPGMAIPTGSGVESMKSAKGAGKPRPTNFKPTTSTSRTPKAQTITTVNGKPSVGTAILGHIKEAASKSWGSIMDVTDPLLDDPNQEEGYSQSDRVSNTTSGTTIIQTQDSIPIRTAYMGGSYGPTPSMDVPTQPGPAVERFNNIFSGEWKSSDQQWTVLLKTGIMQALTSENEQPGVNNSTVFVRTLTNHVLWRTAYDVQMQVNPSQFHQGSLVMLALPAGVDAKTVVGTKQTFIYPFQILNVRTTNTVRLALPFMAATPVCDIFEDPWQIIVMVLTPLAATTGTPQSLPVNVVVSPRQTEYQALNFTTVLNEDLQSYRPCTPIQTAPQLDGMIEGLLEGFVDSISYEFNLNPGQKEDLNLYVGFNRAFLTNTLMDGNDLCEDWMIRLQEFRTELCEVAVQIIEHYQEEVQHFRVRQTPGALAFSNVTPGQEIEFFSVAPQAPPSDWIPGEVFDWLELARTPTLVSDSIEWTQAHATGTLLHQIPVQPFSGAATMLSIVASNFAQWRGPINMTYMFTGARQHYGKLLISYNPNPFKPPSTMSEAMQGVYTIWDIGLNSSTKFTIPFLSSLPWRPIQGDVDLNIGYVSVWVYNELMGPSNTTSSAVVLPYISAATEFQMRFAVCPNITYLHEETQSGEAIGQCNMETGMVDEGAVAPEDVIVGAYDPVPDTNLAAWFAQYRDVSALADYASTPKPSIRFPDTTYNQIVIDLSAKTLTDYSVFPDQFTTMLSMFTYFKGDLKLRIEVYHRENPFEVGDWFKYTHIPIGGSANTDVAYLQSYPTITKHWNPNDASICVRVPYNSPLPAVTPYHYTQKTELQQLSGWGKLVLTSTKPFTSFVSVGIDGFRAWGPRPCGFASPVQTTTRDLEETQMLRTVDNVSRAFTAERMGTILDGFGNALGHLTEDRVDQIVTATLQTPPALAGVADAVERATRLLNPDQVEQLVTAASQTPPAVAGMADALERVSQILTPEQMERFITAVEKAIQNVPEGIDSVDRLSENISRALTLLEGNDPHVRVVKILLKAVGFLLILTSNPSPQVLAGTLMLMAAELPMTLDPLRNLRNWIFSQLGVTVDEGEEETQSLRQFNEFMTTLRNVTWAGKEIKSVIGEFLDHLGLTISETPEALLEEAYEDIQVLHKDCLKVSDLTGVDWEVVESNLARAHELLKIAKKTKDTILQRQLYTIISKYHQAQAEAEKAYGGQRQEPVMVYLWGPPGTGKSLITKLLAGAICKLKGISFKQNVFTPPPKSEFFDGYMGQEIHLIDDLGQAADGSDWESIINIVSPVPFFPNMAFRKGIPYTSKLVIASSNFEAPLDLKVRSKDALRRRCHIKVHVHLTDDPLCQKMLDSDEALKFINGNKPGKYTKYQTPLTHGDAVTMKVNGKKVGFEDLVDIVAEALKVRAGREDHLNELMPELTQVGFSRVLNNVYEKMTDVEMGEAFKTLKSRLLKGLKFIMPAITLVATVIGGYMVFKKEEIRLDEDVEAAYDPAATRRKPGAKVLSKERKPARVVLKEKFQTSPEEEPRHEIFNAIDKSTFPVEIVGVGAQTALGLVDDLYVINQHAVRGSGQMFIRGKFYDLKCMKFYEPPNTDLAFFRLPDQTKVRNIAKFLIPLPESSKYPMQILSKMFKAHPCKVDVRVVTSKLLRATNYLRSRNIVVSNSGEPMYLNDVFRYRVDSYPGLCGSPVVLMDPSKPKILGIHCSGKMGVTGTGVGVYEYLEQAIHELNPSQLQAQMRIEEKANPIAYVPRDSALTKSPFYGFVEPTKAPAVLRQTDRRLGEGVVLDTQIFSKYKGDEKPQWASLAPACQLYFSKFPNTQFKALTMDEAINGIPGLDGIDMNQSAGYPYVSAGRTRRSFFVLNDNGRYEPTMELTEQVEKVLAGEYGTYMTFLKDELRDDAKVESGNTRIVDAANLPSIVAGRMIYGSLFAYLHLNVGIKHGNAVGCDPDRHWTQFYQEFLEFDNVWDLDYKNYDASIPSYAFNLLGEQLEKICEHPQAKPYVQHLAKTQHVYGDVLYSVTGGMPSGCVGTSIFNTMLNNIFVLSALITHPDFDPLNYAVLAYGDDVLYSCEPNIRPEYIKEFYEKHTNFTVTPADKNSEFPEESTIHDVKFLKRWFYPDMDHIGLVRPIIDPSVYYQSIMWMRKGDIQDTITSLCYLAFHSGPNNYKKWVDTAMRWCSKYSFLPWSYLDYRWRHLVLYDYE</sequence>
<dbReference type="EMBL" id="MG967619">
    <property type="protein sequence ID" value="AWS20965.1"/>
    <property type="molecule type" value="Genomic_RNA"/>
</dbReference>
<dbReference type="Pfam" id="PF00073">
    <property type="entry name" value="Rhv"/>
    <property type="match status" value="2"/>
</dbReference>
<evidence type="ECO:0000256" key="8">
    <source>
        <dbReference type="ARBA" id="ARBA00022553"/>
    </source>
</evidence>
<dbReference type="Proteomes" id="UP000289583">
    <property type="component" value="Segment"/>
</dbReference>
<dbReference type="GO" id="GO:0003724">
    <property type="term" value="F:RNA helicase activity"/>
    <property type="evidence" value="ECO:0007669"/>
    <property type="project" value="InterPro"/>
</dbReference>
<dbReference type="InterPro" id="IPR059138">
    <property type="entry name" value="Pico_VP1"/>
</dbReference>
<dbReference type="GO" id="GO:0046718">
    <property type="term" value="P:symbiont entry into host cell"/>
    <property type="evidence" value="ECO:0007669"/>
    <property type="project" value="UniProtKB-KW"/>
</dbReference>
<dbReference type="InterPro" id="IPR000605">
    <property type="entry name" value="Helicase_SF3_ssDNA/RNA_vir"/>
</dbReference>
<keyword evidence="15" id="KW-0519">Myristate</keyword>
<dbReference type="Pfam" id="PF22663">
    <property type="entry name" value="Rhv_5"/>
    <property type="match status" value="1"/>
</dbReference>
<reference evidence="36 37" key="1">
    <citation type="submission" date="2018-02" db="EMBL/GenBank/DDBJ databases">
        <title>Viral discovery in the invasive Australian cane toad (Rhinella marina) using metatranscriptomic and genomic approaches.</title>
        <authorList>
            <person name="Russo A.G."/>
            <person name="Eden J.-S."/>
            <person name="Enosi Tuipulotu D."/>
            <person name="Shi M."/>
            <person name="Selechnik D.M."/>
            <person name="Shine R."/>
            <person name="Rollins L.A."/>
            <person name="Holmes E.C."/>
            <person name="White P.A."/>
        </authorList>
    </citation>
    <scope>NUCLEOTIDE SEQUENCE [LARGE SCALE GENOMIC DNA]</scope>
    <source>
        <strain evidence="36 37">AU1</strain>
    </source>
</reference>
<accession>A0A2U9K4X3</accession>
<evidence type="ECO:0000256" key="24">
    <source>
        <dbReference type="ARBA" id="ARBA00022953"/>
    </source>
</evidence>
<evidence type="ECO:0000256" key="19">
    <source>
        <dbReference type="ARBA" id="ARBA00022806"/>
    </source>
</evidence>
<organism evidence="36 37">
    <name type="scientific">rafivirus C1</name>
    <dbReference type="NCBI Taxonomy" id="2870387"/>
    <lineage>
        <taxon>Viruses</taxon>
        <taxon>Riboviria</taxon>
        <taxon>Orthornavirae</taxon>
        <taxon>Pisuviricota</taxon>
        <taxon>Pisoniviricetes</taxon>
        <taxon>Picornavirales</taxon>
        <taxon>Picornaviridae</taxon>
        <taxon>Kodimesavirinae</taxon>
        <taxon>Rafivirus</taxon>
        <taxon>Rafivirus crhima</taxon>
        <taxon>Rafivirus C</taxon>
    </lineage>
</organism>
<keyword evidence="20" id="KW-0788">Thiol protease</keyword>
<dbReference type="Gene3D" id="2.60.120.20">
    <property type="match status" value="4"/>
</dbReference>
<evidence type="ECO:0000256" key="31">
    <source>
        <dbReference type="ARBA" id="ARBA00023303"/>
    </source>
</evidence>
<evidence type="ECO:0000256" key="6">
    <source>
        <dbReference type="ARBA" id="ARBA00022488"/>
    </source>
</evidence>
<keyword evidence="19" id="KW-0347">Helicase</keyword>
<protein>
    <recommendedName>
        <fullName evidence="3">Genome polyprotein</fullName>
    </recommendedName>
</protein>
<evidence type="ECO:0000256" key="25">
    <source>
        <dbReference type="ARBA" id="ARBA00023039"/>
    </source>
</evidence>
<dbReference type="GO" id="GO:0004197">
    <property type="term" value="F:cysteine-type endopeptidase activity"/>
    <property type="evidence" value="ECO:0007669"/>
    <property type="project" value="InterPro"/>
</dbReference>
<dbReference type="GO" id="GO:0006508">
    <property type="term" value="P:proteolysis"/>
    <property type="evidence" value="ECO:0007669"/>
    <property type="project" value="UniProtKB-KW"/>
</dbReference>
<keyword evidence="11" id="KW-0645">Protease</keyword>
<keyword evidence="6" id="KW-1036">Host cytoplasmic vesicle</keyword>
<keyword evidence="5" id="KW-0696">RNA-directed RNA polymerase</keyword>
<dbReference type="CDD" id="cd00205">
    <property type="entry name" value="rhv_like"/>
    <property type="match status" value="2"/>
</dbReference>
<evidence type="ECO:0000256" key="14">
    <source>
        <dbReference type="ARBA" id="ARBA00022706"/>
    </source>
</evidence>
<dbReference type="Gene3D" id="2.40.10.10">
    <property type="entry name" value="Trypsin-like serine proteases"/>
    <property type="match status" value="2"/>
</dbReference>
<keyword evidence="37" id="KW-1185">Reference proteome</keyword>
<keyword evidence="25" id="KW-1182">Viral ion channel</keyword>
<keyword evidence="12" id="KW-0808">Transferase</keyword>
<keyword evidence="27" id="KW-0472">Membrane</keyword>
<dbReference type="InterPro" id="IPR029053">
    <property type="entry name" value="Viral_coat"/>
</dbReference>
<dbReference type="GO" id="GO:0019028">
    <property type="term" value="C:viral capsid"/>
    <property type="evidence" value="ECO:0007669"/>
    <property type="project" value="UniProtKB-KW"/>
</dbReference>
<evidence type="ECO:0000256" key="18">
    <source>
        <dbReference type="ARBA" id="ARBA00022804"/>
    </source>
</evidence>
<evidence type="ECO:0000256" key="1">
    <source>
        <dbReference type="ARBA" id="ARBA00004295"/>
    </source>
</evidence>
<keyword evidence="7" id="KW-0191">Covalent protein-RNA linkage</keyword>
<keyword evidence="8" id="KW-0597">Phosphoprotein</keyword>
<dbReference type="InterPro" id="IPR043504">
    <property type="entry name" value="Peptidase_S1_PA_chymotrypsin"/>
</dbReference>
<keyword evidence="4" id="KW-0813">Transport</keyword>
<evidence type="ECO:0000256" key="2">
    <source>
        <dbReference type="ARBA" id="ARBA00004328"/>
    </source>
</evidence>
<feature type="domain" description="RdRp catalytic" evidence="33">
    <location>
        <begin position="2006"/>
        <end position="2121"/>
    </location>
</feature>
<dbReference type="GO" id="GO:0019062">
    <property type="term" value="P:virion attachment to host cell"/>
    <property type="evidence" value="ECO:0007669"/>
    <property type="project" value="UniProtKB-KW"/>
</dbReference>
<dbReference type="GO" id="GO:0005524">
    <property type="term" value="F:ATP binding"/>
    <property type="evidence" value="ECO:0007669"/>
    <property type="project" value="UniProtKB-KW"/>
</dbReference>
<keyword evidence="24" id="KW-0693">Viral RNA replication</keyword>
<evidence type="ECO:0000256" key="12">
    <source>
        <dbReference type="ARBA" id="ARBA00022679"/>
    </source>
</evidence>
<evidence type="ECO:0000313" key="36">
    <source>
        <dbReference type="EMBL" id="AWS20965.1"/>
    </source>
</evidence>
<evidence type="ECO:0000259" key="34">
    <source>
        <dbReference type="PROSITE" id="PS51218"/>
    </source>
</evidence>
<dbReference type="KEGG" id="vg:41702163"/>
<evidence type="ECO:0000256" key="15">
    <source>
        <dbReference type="ARBA" id="ARBA00022707"/>
    </source>
</evidence>
<evidence type="ECO:0000259" key="35">
    <source>
        <dbReference type="PROSITE" id="PS51874"/>
    </source>
</evidence>
<dbReference type="GO" id="GO:0039694">
    <property type="term" value="P:viral RNA genome replication"/>
    <property type="evidence" value="ECO:0007669"/>
    <property type="project" value="InterPro"/>
</dbReference>
<keyword evidence="9" id="KW-0167">Capsid protein</keyword>
<evidence type="ECO:0000256" key="21">
    <source>
        <dbReference type="ARBA" id="ARBA00022840"/>
    </source>
</evidence>
<evidence type="ECO:0000256" key="26">
    <source>
        <dbReference type="ARBA" id="ARBA00023065"/>
    </source>
</evidence>
<keyword evidence="28" id="KW-1035">Host cytoplasm</keyword>
<evidence type="ECO:0000256" key="5">
    <source>
        <dbReference type="ARBA" id="ARBA00022484"/>
    </source>
</evidence>
<evidence type="ECO:0000256" key="9">
    <source>
        <dbReference type="ARBA" id="ARBA00022561"/>
    </source>
</evidence>
<proteinExistence type="predicted"/>
<dbReference type="SUPFAM" id="SSF88633">
    <property type="entry name" value="Positive stranded ssRNA viruses"/>
    <property type="match status" value="2"/>
</dbReference>
<evidence type="ECO:0000256" key="7">
    <source>
        <dbReference type="ARBA" id="ARBA00022520"/>
    </source>
</evidence>
<dbReference type="GO" id="GO:0005198">
    <property type="term" value="F:structural molecule activity"/>
    <property type="evidence" value="ECO:0007669"/>
    <property type="project" value="InterPro"/>
</dbReference>
<dbReference type="InterPro" id="IPR033703">
    <property type="entry name" value="Rhv-like"/>
</dbReference>
<evidence type="ECO:0000256" key="3">
    <source>
        <dbReference type="ARBA" id="ARBA00020107"/>
    </source>
</evidence>
<evidence type="ECO:0000256" key="20">
    <source>
        <dbReference type="ARBA" id="ARBA00022807"/>
    </source>
</evidence>
<dbReference type="PROSITE" id="PS51218">
    <property type="entry name" value="SF3_HELICASE_2"/>
    <property type="match status" value="1"/>
</dbReference>
<comment type="subcellular location">
    <subcellularLocation>
        <location evidence="1">Host cytoplasmic vesicle membrane</location>
        <topology evidence="1">Peripheral membrane protein</topology>
        <orientation evidence="1">Cytoplasmic side</orientation>
    </subcellularLocation>
    <subcellularLocation>
        <location evidence="2">Virion</location>
    </subcellularLocation>
</comment>
<keyword evidence="23" id="KW-1043">Host membrane</keyword>
<keyword evidence="30" id="KW-1160">Virus entry into host cell</keyword>
<dbReference type="InterPro" id="IPR001205">
    <property type="entry name" value="RNA-dir_pol_C"/>
</dbReference>
<dbReference type="InterPro" id="IPR043502">
    <property type="entry name" value="DNA/RNA_pol_sf"/>
</dbReference>
<evidence type="ECO:0000256" key="28">
    <source>
        <dbReference type="ARBA" id="ARBA00023200"/>
    </source>
</evidence>
<evidence type="ECO:0000256" key="11">
    <source>
        <dbReference type="ARBA" id="ARBA00022670"/>
    </source>
</evidence>
<keyword evidence="13" id="KW-0548">Nucleotidyltransferase</keyword>
<evidence type="ECO:0000256" key="16">
    <source>
        <dbReference type="ARBA" id="ARBA00022741"/>
    </source>
</evidence>
<dbReference type="InterPro" id="IPR014759">
    <property type="entry name" value="Helicase_SF3_ssRNA_vir"/>
</dbReference>
<keyword evidence="29" id="KW-0449">Lipoprotein</keyword>
<evidence type="ECO:0000256" key="13">
    <source>
        <dbReference type="ARBA" id="ARBA00022695"/>
    </source>
</evidence>
<dbReference type="Gene3D" id="3.40.50.300">
    <property type="entry name" value="P-loop containing nucleotide triphosphate hydrolases"/>
    <property type="match status" value="1"/>
</dbReference>
<dbReference type="InterPro" id="IPR043128">
    <property type="entry name" value="Rev_trsase/Diguanyl_cyclase"/>
</dbReference>
<dbReference type="SUPFAM" id="SSF52540">
    <property type="entry name" value="P-loop containing nucleoside triphosphate hydrolases"/>
    <property type="match status" value="1"/>
</dbReference>
<dbReference type="InterPro" id="IPR027417">
    <property type="entry name" value="P-loop_NTPase"/>
</dbReference>
<dbReference type="InterPro" id="IPR007094">
    <property type="entry name" value="RNA-dir_pol_PSvirus"/>
</dbReference>
<dbReference type="GO" id="GO:0003968">
    <property type="term" value="F:RNA-directed RNA polymerase activity"/>
    <property type="evidence" value="ECO:0007669"/>
    <property type="project" value="UniProtKB-KW"/>
</dbReference>
<keyword evidence="18" id="KW-1161">Viral attachment to host cell</keyword>
<dbReference type="GO" id="GO:0006351">
    <property type="term" value="P:DNA-templated transcription"/>
    <property type="evidence" value="ECO:0007669"/>
    <property type="project" value="InterPro"/>
</dbReference>
<keyword evidence="16" id="KW-0547">Nucleotide-binding</keyword>
<dbReference type="SUPFAM" id="SSF50494">
    <property type="entry name" value="Trypsin-like serine proteases"/>
    <property type="match status" value="1"/>
</dbReference>
<dbReference type="Gene3D" id="1.20.960.20">
    <property type="match status" value="1"/>
</dbReference>
<keyword evidence="10" id="KW-0945">Host-virus interaction</keyword>
<dbReference type="InterPro" id="IPR009003">
    <property type="entry name" value="Peptidase_S1_PA"/>
</dbReference>
<evidence type="ECO:0000256" key="27">
    <source>
        <dbReference type="ARBA" id="ARBA00023136"/>
    </source>
</evidence>
<evidence type="ECO:0000256" key="4">
    <source>
        <dbReference type="ARBA" id="ARBA00022448"/>
    </source>
</evidence>
<feature type="domain" description="Peptidase C3" evidence="35">
    <location>
        <begin position="1568"/>
        <end position="1763"/>
    </location>
</feature>
<dbReference type="GO" id="GO:0003723">
    <property type="term" value="F:RNA binding"/>
    <property type="evidence" value="ECO:0007669"/>
    <property type="project" value="InterPro"/>
</dbReference>
<evidence type="ECO:0000256" key="30">
    <source>
        <dbReference type="ARBA" id="ARBA00023296"/>
    </source>
</evidence>
<evidence type="ECO:0000259" key="33">
    <source>
        <dbReference type="PROSITE" id="PS50507"/>
    </source>
</evidence>
<name>A0A2U9K4X3_9PICO</name>
<feature type="compositionally biased region" description="Polar residues" evidence="32">
    <location>
        <begin position="77"/>
        <end position="96"/>
    </location>
</feature>
<evidence type="ECO:0000313" key="37">
    <source>
        <dbReference type="Proteomes" id="UP000289583"/>
    </source>
</evidence>
<keyword evidence="21" id="KW-0067">ATP-binding</keyword>
<evidence type="ECO:0000256" key="22">
    <source>
        <dbReference type="ARBA" id="ARBA00022844"/>
    </source>
</evidence>